<dbReference type="AlphaFoldDB" id="A0A2Z3YPJ6"/>
<accession>A0A2Z3YPJ6</accession>
<name>A0A2Z3YPJ6_9CORY</name>
<keyword evidence="3" id="KW-0274">FAD</keyword>
<dbReference type="Pfam" id="PF01266">
    <property type="entry name" value="DAO"/>
    <property type="match status" value="1"/>
</dbReference>
<dbReference type="OrthoDB" id="9806452at2"/>
<dbReference type="Gene3D" id="3.30.9.10">
    <property type="entry name" value="D-Amino Acid Oxidase, subunit A, domain 2"/>
    <property type="match status" value="1"/>
</dbReference>
<comment type="cofactor">
    <cofactor evidence="1">
        <name>FAD</name>
        <dbReference type="ChEBI" id="CHEBI:57692"/>
    </cofactor>
</comment>
<evidence type="ECO:0000256" key="2">
    <source>
        <dbReference type="ARBA" id="ARBA00022630"/>
    </source>
</evidence>
<evidence type="ECO:0000259" key="6">
    <source>
        <dbReference type="Pfam" id="PF01266"/>
    </source>
</evidence>
<protein>
    <submittedName>
        <fullName evidence="7">Monomeric sarcosine oxidase</fullName>
        <ecNumber evidence="7">1.5.3.1</ecNumber>
    </submittedName>
</protein>
<dbReference type="RefSeq" id="WP_110481582.1">
    <property type="nucleotide sequence ID" value="NZ_CP024988.1"/>
</dbReference>
<dbReference type="KEGG" id="cpre:Csp1_17790"/>
<dbReference type="InterPro" id="IPR006076">
    <property type="entry name" value="FAD-dep_OxRdtase"/>
</dbReference>
<dbReference type="EMBL" id="CP024988">
    <property type="protein sequence ID" value="AWT26558.1"/>
    <property type="molecule type" value="Genomic_DNA"/>
</dbReference>
<evidence type="ECO:0000256" key="3">
    <source>
        <dbReference type="ARBA" id="ARBA00022827"/>
    </source>
</evidence>
<dbReference type="EC" id="1.5.3.1" evidence="7"/>
<dbReference type="Gene3D" id="3.50.50.60">
    <property type="entry name" value="FAD/NAD(P)-binding domain"/>
    <property type="match status" value="1"/>
</dbReference>
<feature type="domain" description="FAD dependent oxidoreductase" evidence="6">
    <location>
        <begin position="21"/>
        <end position="391"/>
    </location>
</feature>
<sequence>MNTPTTPDATRHDAQPGNHYDYVVVGCGTIGSMALWQLTDIAPGASVLGIERFTRVHTRGSYAGESRLFRVALKEGGIYIPLVQRAREMWLEMNARSGRDIFLPVGAVSVGPADFPTMVQTMKVIEEFGLDHEVLDSAALAERFPVFAPSAPGAAADTAILDPAGGGIRPELAVAFAQQFALDAGARLWDNTRVLSVEPGAGPAGATVVRTDRGVVTASKVIVANGSWAADLFPGLAHHISVQTIPLTWYLPLDITGFLPQNLPIFMRDIVRDNGEIWHCYGAPTLDGYSVKISHGDFAGDADTPDGLEELRTGVLPEEITRVFSERTSTFFNGMLDAPVRISLHHDGFTVDHAPVLGLVPGFDGTLTVATGMSGNGMKFAPVYGRIAAELAVTGESAVRPSAFDYPTTDRGPSPAIIPATLH</sequence>
<keyword evidence="4 7" id="KW-0560">Oxidoreductase</keyword>
<gene>
    <name evidence="7" type="primary">soxA_3</name>
    <name evidence="7" type="ORF">Csp1_17790</name>
</gene>
<evidence type="ECO:0000313" key="8">
    <source>
        <dbReference type="Proteomes" id="UP000247696"/>
    </source>
</evidence>
<dbReference type="GO" id="GO:0050660">
    <property type="term" value="F:flavin adenine dinucleotide binding"/>
    <property type="evidence" value="ECO:0007669"/>
    <property type="project" value="InterPro"/>
</dbReference>
<proteinExistence type="predicted"/>
<dbReference type="PANTHER" id="PTHR10961">
    <property type="entry name" value="PEROXISOMAL SARCOSINE OXIDASE"/>
    <property type="match status" value="1"/>
</dbReference>
<organism evidence="7 8">
    <name type="scientific">Corynebacterium provencense</name>
    <dbReference type="NCBI Taxonomy" id="1737425"/>
    <lineage>
        <taxon>Bacteria</taxon>
        <taxon>Bacillati</taxon>
        <taxon>Actinomycetota</taxon>
        <taxon>Actinomycetes</taxon>
        <taxon>Mycobacteriales</taxon>
        <taxon>Corynebacteriaceae</taxon>
        <taxon>Corynebacterium</taxon>
    </lineage>
</organism>
<keyword evidence="2" id="KW-0285">Flavoprotein</keyword>
<dbReference type="GO" id="GO:0008115">
    <property type="term" value="F:sarcosine oxidase activity"/>
    <property type="evidence" value="ECO:0007669"/>
    <property type="project" value="UniProtKB-EC"/>
</dbReference>
<reference evidence="8" key="1">
    <citation type="submission" date="2017-11" db="EMBL/GenBank/DDBJ databases">
        <title>Otitis media/interna in a cat caused by the recently described species Corynebacterium provencense.</title>
        <authorList>
            <person name="Kittl S."/>
            <person name="Brodard I."/>
            <person name="Rychener L."/>
            <person name="Jores J."/>
            <person name="Roosje P."/>
            <person name="Gobeli Brawand S."/>
        </authorList>
    </citation>
    <scope>NUCLEOTIDE SEQUENCE [LARGE SCALE GENOMIC DNA]</scope>
    <source>
        <strain evidence="8">17KM38</strain>
    </source>
</reference>
<evidence type="ECO:0000313" key="7">
    <source>
        <dbReference type="EMBL" id="AWT26558.1"/>
    </source>
</evidence>
<dbReference type="Proteomes" id="UP000247696">
    <property type="component" value="Chromosome"/>
</dbReference>
<evidence type="ECO:0000256" key="5">
    <source>
        <dbReference type="SAM" id="MobiDB-lite"/>
    </source>
</evidence>
<dbReference type="InterPro" id="IPR045170">
    <property type="entry name" value="MTOX"/>
</dbReference>
<dbReference type="PANTHER" id="PTHR10961:SF7">
    <property type="entry name" value="FAD DEPENDENT OXIDOREDUCTASE DOMAIN-CONTAINING PROTEIN"/>
    <property type="match status" value="1"/>
</dbReference>
<keyword evidence="8" id="KW-1185">Reference proteome</keyword>
<dbReference type="STRING" id="1737425.GCA_900049755_02706"/>
<feature type="region of interest" description="Disordered" evidence="5">
    <location>
        <begin position="402"/>
        <end position="423"/>
    </location>
</feature>
<dbReference type="SUPFAM" id="SSF51905">
    <property type="entry name" value="FAD/NAD(P)-binding domain"/>
    <property type="match status" value="1"/>
</dbReference>
<evidence type="ECO:0000256" key="1">
    <source>
        <dbReference type="ARBA" id="ARBA00001974"/>
    </source>
</evidence>
<evidence type="ECO:0000256" key="4">
    <source>
        <dbReference type="ARBA" id="ARBA00023002"/>
    </source>
</evidence>
<dbReference type="InterPro" id="IPR036188">
    <property type="entry name" value="FAD/NAD-bd_sf"/>
</dbReference>